<dbReference type="InterPro" id="IPR039467">
    <property type="entry name" value="TFIIIB_B''_Myb"/>
</dbReference>
<organism evidence="3 4">
    <name type="scientific">Cryomyces antarcticus</name>
    <dbReference type="NCBI Taxonomy" id="329879"/>
    <lineage>
        <taxon>Eukaryota</taxon>
        <taxon>Fungi</taxon>
        <taxon>Dikarya</taxon>
        <taxon>Ascomycota</taxon>
        <taxon>Pezizomycotina</taxon>
        <taxon>Dothideomycetes</taxon>
        <taxon>Dothideomycetes incertae sedis</taxon>
        <taxon>Cryomyces</taxon>
    </lineage>
</organism>
<dbReference type="CDD" id="cd00167">
    <property type="entry name" value="SANT"/>
    <property type="match status" value="1"/>
</dbReference>
<dbReference type="InterPro" id="IPR001005">
    <property type="entry name" value="SANT/Myb"/>
</dbReference>
<sequence length="238" mass="26635">REALQSSGPRLRLVNGQMVIDETSLQVDRHAEATRNESALEEIEGDDLTKRINSHTWINDNRRDPTDRVPPAHRKSDAWTVDQTDAFYAALRMFGTDFFIISKMFPPKTRRQIKLKFVREERADAARIKAALTGEAVPMDLDVYMQASGGAALKDPKELEAELRREDEAHRSEIERQKGATSETQRQRAAAEEIAGRDGAGVKEGEGGRGRKARVGKKKKKSVPVGGEELEIVETVED</sequence>
<reference evidence="3 4" key="1">
    <citation type="submission" date="2023-08" db="EMBL/GenBank/DDBJ databases">
        <title>Black Yeasts Isolated from many extreme environments.</title>
        <authorList>
            <person name="Coleine C."/>
            <person name="Stajich J.E."/>
            <person name="Selbmann L."/>
        </authorList>
    </citation>
    <scope>NUCLEOTIDE SEQUENCE [LARGE SCALE GENOMIC DNA]</scope>
    <source>
        <strain evidence="3 4">CCFEE 536</strain>
    </source>
</reference>
<dbReference type="PANTHER" id="PTHR22929">
    <property type="entry name" value="RNA POLYMERASE III TRANSCRIPTION INITIATION FACTOR B"/>
    <property type="match status" value="1"/>
</dbReference>
<accession>A0ABR0M6M6</accession>
<feature type="compositionally biased region" description="Acidic residues" evidence="1">
    <location>
        <begin position="228"/>
        <end position="238"/>
    </location>
</feature>
<evidence type="ECO:0000313" key="4">
    <source>
        <dbReference type="Proteomes" id="UP001357485"/>
    </source>
</evidence>
<feature type="compositionally biased region" description="Basic and acidic residues" evidence="1">
    <location>
        <begin position="185"/>
        <end position="209"/>
    </location>
</feature>
<dbReference type="InterPro" id="IPR009057">
    <property type="entry name" value="Homeodomain-like_sf"/>
</dbReference>
<feature type="compositionally biased region" description="Basic residues" evidence="1">
    <location>
        <begin position="210"/>
        <end position="222"/>
    </location>
</feature>
<dbReference type="EMBL" id="JAVRRA010001073">
    <property type="protein sequence ID" value="KAK5281896.1"/>
    <property type="molecule type" value="Genomic_DNA"/>
</dbReference>
<protein>
    <recommendedName>
        <fullName evidence="2">Myb-like domain-containing protein</fullName>
    </recommendedName>
</protein>
<evidence type="ECO:0000259" key="2">
    <source>
        <dbReference type="SMART" id="SM00717"/>
    </source>
</evidence>
<name>A0ABR0M6M6_9PEZI</name>
<gene>
    <name evidence="3" type="ORF">LTR16_006059</name>
</gene>
<dbReference type="SUPFAM" id="SSF46689">
    <property type="entry name" value="Homeodomain-like"/>
    <property type="match status" value="1"/>
</dbReference>
<comment type="caution">
    <text evidence="3">The sequence shown here is derived from an EMBL/GenBank/DDBJ whole genome shotgun (WGS) entry which is preliminary data.</text>
</comment>
<feature type="non-terminal residue" evidence="3">
    <location>
        <position position="1"/>
    </location>
</feature>
<dbReference type="Pfam" id="PF15963">
    <property type="entry name" value="Myb_DNA-bind_7"/>
    <property type="match status" value="1"/>
</dbReference>
<feature type="domain" description="Myb-like" evidence="2">
    <location>
        <begin position="75"/>
        <end position="123"/>
    </location>
</feature>
<dbReference type="Gene3D" id="1.20.58.1880">
    <property type="match status" value="1"/>
</dbReference>
<evidence type="ECO:0000256" key="1">
    <source>
        <dbReference type="SAM" id="MobiDB-lite"/>
    </source>
</evidence>
<evidence type="ECO:0000313" key="3">
    <source>
        <dbReference type="EMBL" id="KAK5281896.1"/>
    </source>
</evidence>
<dbReference type="PANTHER" id="PTHR22929:SF0">
    <property type="entry name" value="TRANSCRIPTION FACTOR TFIIIB COMPONENT B'' HOMOLOG"/>
    <property type="match status" value="1"/>
</dbReference>
<proteinExistence type="predicted"/>
<feature type="compositionally biased region" description="Basic and acidic residues" evidence="1">
    <location>
        <begin position="164"/>
        <end position="178"/>
    </location>
</feature>
<dbReference type="Proteomes" id="UP001357485">
    <property type="component" value="Unassembled WGS sequence"/>
</dbReference>
<keyword evidence="4" id="KW-1185">Reference proteome</keyword>
<feature type="region of interest" description="Disordered" evidence="1">
    <location>
        <begin position="164"/>
        <end position="238"/>
    </location>
</feature>
<dbReference type="SMART" id="SM00717">
    <property type="entry name" value="SANT"/>
    <property type="match status" value="1"/>
</dbReference>